<name>A0A521D0S5_9BACT</name>
<evidence type="ECO:0000313" key="4">
    <source>
        <dbReference type="Proteomes" id="UP000317557"/>
    </source>
</evidence>
<evidence type="ECO:0000259" key="2">
    <source>
        <dbReference type="Pfam" id="PF18050"/>
    </source>
</evidence>
<organism evidence="3 4">
    <name type="scientific">Gracilimonas mengyeensis</name>
    <dbReference type="NCBI Taxonomy" id="1302730"/>
    <lineage>
        <taxon>Bacteria</taxon>
        <taxon>Pseudomonadati</taxon>
        <taxon>Balneolota</taxon>
        <taxon>Balneolia</taxon>
        <taxon>Balneolales</taxon>
        <taxon>Balneolaceae</taxon>
        <taxon>Gracilimonas</taxon>
    </lineage>
</organism>
<sequence length="156" mass="17140">MTLISILMPFMMGVMSFLHPATVQTDQKITEKMATNGSKIEGTITAGSETFTVIYQDNPTAKSLLDQMPFTTELEDYAGIEKIFYPDPALSTKDAPEGAEASKGDVMYYAPWGDVAIFYKDFRYAKGLIPIAHIEDISGFVEALASTNTATFDIQN</sequence>
<dbReference type="AlphaFoldDB" id="A0A521D0S5"/>
<dbReference type="Proteomes" id="UP000317557">
    <property type="component" value="Unassembled WGS sequence"/>
</dbReference>
<feature type="chain" id="PRO_5022123323" description="Cyclophilin-like domain-containing protein" evidence="1">
    <location>
        <begin position="21"/>
        <end position="156"/>
    </location>
</feature>
<dbReference type="SUPFAM" id="SSF50891">
    <property type="entry name" value="Cyclophilin-like"/>
    <property type="match status" value="1"/>
</dbReference>
<dbReference type="Gene3D" id="2.40.100.20">
    <property type="match status" value="1"/>
</dbReference>
<evidence type="ECO:0000256" key="1">
    <source>
        <dbReference type="SAM" id="SignalP"/>
    </source>
</evidence>
<reference evidence="3 4" key="1">
    <citation type="submission" date="2017-05" db="EMBL/GenBank/DDBJ databases">
        <authorList>
            <person name="Varghese N."/>
            <person name="Submissions S."/>
        </authorList>
    </citation>
    <scope>NUCLEOTIDE SEQUENCE [LARGE SCALE GENOMIC DNA]</scope>
    <source>
        <strain evidence="3 4">DSM 21985</strain>
    </source>
</reference>
<dbReference type="InterPro" id="IPR041183">
    <property type="entry name" value="Cyclophilin-like"/>
</dbReference>
<protein>
    <recommendedName>
        <fullName evidence="2">Cyclophilin-like domain-containing protein</fullName>
    </recommendedName>
</protein>
<keyword evidence="4" id="KW-1185">Reference proteome</keyword>
<dbReference type="EMBL" id="FXTP01000007">
    <property type="protein sequence ID" value="SMO65299.1"/>
    <property type="molecule type" value="Genomic_DNA"/>
</dbReference>
<evidence type="ECO:0000313" key="3">
    <source>
        <dbReference type="EMBL" id="SMO65299.1"/>
    </source>
</evidence>
<feature type="domain" description="Cyclophilin-like" evidence="2">
    <location>
        <begin position="44"/>
        <end position="149"/>
    </location>
</feature>
<keyword evidence="1" id="KW-0732">Signal</keyword>
<gene>
    <name evidence="3" type="ORF">SAMN06265219_1078</name>
</gene>
<accession>A0A521D0S5</accession>
<proteinExistence type="predicted"/>
<dbReference type="Pfam" id="PF18050">
    <property type="entry name" value="Cyclophil_like2"/>
    <property type="match status" value="1"/>
</dbReference>
<feature type="signal peptide" evidence="1">
    <location>
        <begin position="1"/>
        <end position="20"/>
    </location>
</feature>
<dbReference type="RefSeq" id="WP_221930288.1">
    <property type="nucleotide sequence ID" value="NZ_FXTP01000007.1"/>
</dbReference>
<dbReference type="InterPro" id="IPR029000">
    <property type="entry name" value="Cyclophilin-like_dom_sf"/>
</dbReference>